<evidence type="ECO:0000256" key="11">
    <source>
        <dbReference type="ARBA" id="ARBA00024653"/>
    </source>
</evidence>
<feature type="region of interest" description="Disordered" evidence="13">
    <location>
        <begin position="300"/>
        <end position="415"/>
    </location>
</feature>
<evidence type="ECO:0000256" key="1">
    <source>
        <dbReference type="ARBA" id="ARBA00004123"/>
    </source>
</evidence>
<dbReference type="InterPro" id="IPR043640">
    <property type="entry name" value="AF4/FMR2_CHD"/>
</dbReference>
<keyword evidence="6" id="KW-0562">Pair-rule protein</keyword>
<feature type="compositionally biased region" description="Low complexity" evidence="13">
    <location>
        <begin position="378"/>
        <end position="403"/>
    </location>
</feature>
<dbReference type="PANTHER" id="PTHR10528">
    <property type="entry name" value="AF4/FMR2 FAMILY MEMBER"/>
    <property type="match status" value="1"/>
</dbReference>
<reference evidence="16" key="1">
    <citation type="submission" date="2025-08" db="UniProtKB">
        <authorList>
            <consortium name="RefSeq"/>
        </authorList>
    </citation>
    <scope>IDENTIFICATION</scope>
    <source>
        <tissue evidence="16">Muscle</tissue>
    </source>
</reference>
<feature type="compositionally biased region" description="Polar residues" evidence="13">
    <location>
        <begin position="653"/>
        <end position="670"/>
    </location>
</feature>
<evidence type="ECO:0000256" key="4">
    <source>
        <dbReference type="ARBA" id="ARBA00022473"/>
    </source>
</evidence>
<keyword evidence="7" id="KW-0805">Transcription regulation</keyword>
<evidence type="ECO:0000256" key="2">
    <source>
        <dbReference type="ARBA" id="ARBA00007354"/>
    </source>
</evidence>
<dbReference type="Gene3D" id="6.10.250.2670">
    <property type="match status" value="1"/>
</dbReference>
<feature type="compositionally biased region" description="Low complexity" evidence="13">
    <location>
        <begin position="964"/>
        <end position="973"/>
    </location>
</feature>
<proteinExistence type="inferred from homology"/>
<feature type="compositionally biased region" description="Basic and acidic residues" evidence="13">
    <location>
        <begin position="703"/>
        <end position="749"/>
    </location>
</feature>
<evidence type="ECO:0000256" key="13">
    <source>
        <dbReference type="SAM" id="MobiDB-lite"/>
    </source>
</evidence>
<keyword evidence="8" id="KW-0238">DNA-binding</keyword>
<comment type="function">
    <text evidence="11">Has a role in transcriptional regulation. Acts in parallel with the Ras/MAPK and the PI3K/PKB pathways in the control of cell identity and cellular growth. Essential for regulation of the cytoskeleton and cell growth but not for cell proliferation or growth rate. Required specifically for the microtubule-based basal transport of lipid droplets. Plays a partially redundant function downstream of Raf in cell fate specification in the developing eye. Pair-rule protein that regulates embryonic cellularization, gastrulation and segmentation.</text>
</comment>
<evidence type="ECO:0000256" key="12">
    <source>
        <dbReference type="ARBA" id="ARBA00032149"/>
    </source>
</evidence>
<organism evidence="15 16">
    <name type="scientific">Limulus polyphemus</name>
    <name type="common">Atlantic horseshoe crab</name>
    <dbReference type="NCBI Taxonomy" id="6850"/>
    <lineage>
        <taxon>Eukaryota</taxon>
        <taxon>Metazoa</taxon>
        <taxon>Ecdysozoa</taxon>
        <taxon>Arthropoda</taxon>
        <taxon>Chelicerata</taxon>
        <taxon>Merostomata</taxon>
        <taxon>Xiphosura</taxon>
        <taxon>Limulidae</taxon>
        <taxon>Limulus</taxon>
    </lineage>
</organism>
<feature type="compositionally biased region" description="Basic residues" evidence="13">
    <location>
        <begin position="779"/>
        <end position="788"/>
    </location>
</feature>
<feature type="region of interest" description="Disordered" evidence="13">
    <location>
        <begin position="95"/>
        <end position="174"/>
    </location>
</feature>
<dbReference type="Proteomes" id="UP000694941">
    <property type="component" value="Unplaced"/>
</dbReference>
<dbReference type="InterPro" id="IPR007797">
    <property type="entry name" value="AF4/FMR2"/>
</dbReference>
<dbReference type="GeneID" id="106460180"/>
<dbReference type="Pfam" id="PF05110">
    <property type="entry name" value="AF-4"/>
    <property type="match status" value="1"/>
</dbReference>
<feature type="compositionally biased region" description="Basic and acidic residues" evidence="13">
    <location>
        <begin position="937"/>
        <end position="957"/>
    </location>
</feature>
<sequence length="1515" mass="169583">MSLQGTNSNVERDVLREKERQARARALLIEDNHDHTSSQPIFGEPIKVVPRLEDETSRRIRRTLGDFNQVQPYLTKDPTHLIGISKTVATGVSNTAVDRNGKETGCDPIRQSPSSSNSNLARSVPTDNPCAVNESLTSTNSSLLKRDQKSTTPIVSSQHHRSKKCAQQDQREEVVPKIPSDSYKSTAKAVKDIDDLMRTTSSQPTITAHHRNTGNVPMSSSTTKLCTSTPCQATDREKVRHNKQNHFKLNHTTHQVDVKNKKHPEVESILREMKQVVPPPLTTIATPPKEEQVLGFSPLRERVLSPPPNSQEETSNKQEKERSTTSSYSAISLHKDLEVSDSEEETVPNVKKVQRQLGSDRSASSEILYPPSPLEAMSSSSENSSSDSDNSSSGSDSEESNVSGRVSPESPEKFSTQSWGLANFVEKKSTPALAPLKEFNSINHEEQHLILNNSQNITMDLADEDSVNCILGKFSNNDIKDYLQSPSPHLMDFDSGALPLSHEVQALLSPVPSSPIPRQEEQVESEDELWGRHLIDREDQKSRGQDQKSFDQDLAWSEDDEEDREIRNYFPEQLQNVKIKINLGNKEKKQDAAELKENTKKVYDQYCASIYSTPEVSSSTALKADCTTVTVSKCIQSSKSSVYVSSCHRSDGNKSSNNVESHSLLVNSGQEKVRKKSDNRKPVKSNETLKKHISYGHSSKSGSKKEEKVRKTSEDRKSSNDHLVVKPESAHLEKKPCDSHKAEKFEKKTASKIKSKPIVSDTSSSEESELDTFQGSLPRVRKNVKKTSHTLSSKTSSTESLSMSSKCPEKVRSKDSPIFPKKCSSSSHITDVINRVARGDSSCRNICLDSERHLPPSWTDRVPTSLTKFNDDTPVKMDPPKLLSPIRNGSTPKAHKELKENAIPCVFVSIDLALINRVPDYPPIDRTKSLEQPGKVKSQDPIRPSPREHLKEIKQDSNRTSIFSNPVSESVSPVKKKKKKSLQLASKPHKRRAEENKVENGKKHKMSASTTVEFPEPQATGKQVQLDGDHLWEYTTPKSVEQCDSPSSLSVCSYSSHKSALSVSSRRKVYEKDTKEQSIKKSKSKEKTSEHKSESKTTLPLSSEQKSKTKEKQRLKGKEPDSKVQEKYRSNSTESKKFRSSAVKGIAPNSPSQKTKCIWEEEVPHFRSDDQEKNEKSNSRASTVHALEYGHRERERPLFEHKLYLDHDSKHYSSDNYLNEAKELKHQADKEVDRTVQAMKYLEAVLYFTLTGNAMEHNCVDGDKVYTMYKETLGLIRHISSNFQKCQHSSNYGNIDRRLAVLSLRCQSLLYLKLYRLKRVEVRELHKSLNDFQKSPASQMVSHPSPLPPSNYTPNPSSRFSYPSPCHSRSYGGSGANGVPSPHSPTPSPAGSVGSQSSGYSSSELNGRCNTVQSGNCHNSHSISGPSHLSSTHYHSTVGVPQNMYSMMQKQNIHLTNLHMCLDLWEQADFLIEHSGSREFFSALDKSCGHLTLHSSFSDLVRYVRAGLYRLKEGT</sequence>
<keyword evidence="4" id="KW-0217">Developmental protein</keyword>
<evidence type="ECO:0000256" key="10">
    <source>
        <dbReference type="ARBA" id="ARBA00023242"/>
    </source>
</evidence>
<feature type="compositionally biased region" description="Low complexity" evidence="13">
    <location>
        <begin position="789"/>
        <end position="806"/>
    </location>
</feature>
<gene>
    <name evidence="16" type="primary">LOC106460180</name>
</gene>
<feature type="compositionally biased region" description="Basic and acidic residues" evidence="13">
    <location>
        <begin position="992"/>
        <end position="1001"/>
    </location>
</feature>
<evidence type="ECO:0000256" key="7">
    <source>
        <dbReference type="ARBA" id="ARBA00023015"/>
    </source>
</evidence>
<evidence type="ECO:0000313" key="16">
    <source>
        <dbReference type="RefSeq" id="XP_013775321.1"/>
    </source>
</evidence>
<feature type="region of interest" description="Disordered" evidence="13">
    <location>
        <begin position="925"/>
        <end position="1155"/>
    </location>
</feature>
<feature type="region of interest" description="Disordered" evidence="13">
    <location>
        <begin position="1333"/>
        <end position="1406"/>
    </location>
</feature>
<keyword evidence="5" id="KW-0597">Phosphoprotein</keyword>
<evidence type="ECO:0000256" key="8">
    <source>
        <dbReference type="ARBA" id="ARBA00023125"/>
    </source>
</evidence>
<name>A0ABM1B5N1_LIMPO</name>
<evidence type="ECO:0000259" key="14">
    <source>
        <dbReference type="Pfam" id="PF18876"/>
    </source>
</evidence>
<feature type="compositionally biased region" description="Polar residues" evidence="13">
    <location>
        <begin position="356"/>
        <end position="365"/>
    </location>
</feature>
<evidence type="ECO:0000256" key="3">
    <source>
        <dbReference type="ARBA" id="ARBA00021888"/>
    </source>
</evidence>
<feature type="compositionally biased region" description="Polar residues" evidence="13">
    <location>
        <begin position="1333"/>
        <end position="1342"/>
    </location>
</feature>
<comment type="subcellular location">
    <subcellularLocation>
        <location evidence="1">Nucleus</location>
    </subcellularLocation>
</comment>
<feature type="domain" description="AF4/FMR2 C-terminal homology" evidence="14">
    <location>
        <begin position="1203"/>
        <end position="1374"/>
    </location>
</feature>
<feature type="domain" description="AF4/FMR2 C-terminal homology" evidence="14">
    <location>
        <begin position="1376"/>
        <end position="1513"/>
    </location>
</feature>
<feature type="compositionally biased region" description="Basic residues" evidence="13">
    <location>
        <begin position="974"/>
        <end position="991"/>
    </location>
</feature>
<feature type="compositionally biased region" description="Basic and acidic residues" evidence="13">
    <location>
        <begin position="1068"/>
        <end position="1095"/>
    </location>
</feature>
<keyword evidence="9" id="KW-0804">Transcription</keyword>
<keyword evidence="10" id="KW-0539">Nucleus</keyword>
<evidence type="ECO:0000256" key="6">
    <source>
        <dbReference type="ARBA" id="ARBA00022788"/>
    </source>
</evidence>
<accession>A0ABM1B5N1</accession>
<dbReference type="Pfam" id="PF18876">
    <property type="entry name" value="AFF4_CHD"/>
    <property type="match status" value="2"/>
</dbReference>
<feature type="compositionally biased region" description="Low complexity" evidence="13">
    <location>
        <begin position="1391"/>
        <end position="1403"/>
    </location>
</feature>
<feature type="compositionally biased region" description="Basic and acidic residues" evidence="13">
    <location>
        <begin position="1105"/>
        <end position="1137"/>
    </location>
</feature>
<evidence type="ECO:0000256" key="9">
    <source>
        <dbReference type="ARBA" id="ARBA00023163"/>
    </source>
</evidence>
<feature type="region of interest" description="Disordered" evidence="13">
    <location>
        <begin position="510"/>
        <end position="529"/>
    </location>
</feature>
<feature type="region of interest" description="Disordered" evidence="13">
    <location>
        <begin position="645"/>
        <end position="813"/>
    </location>
</feature>
<dbReference type="PANTHER" id="PTHR10528:SF17">
    <property type="entry name" value="AF4_FMR2 FAMILY MEMBER LILLI"/>
    <property type="match status" value="1"/>
</dbReference>
<comment type="similarity">
    <text evidence="2">Belongs to the AF4 family.</text>
</comment>
<protein>
    <recommendedName>
        <fullName evidence="3">AF4/FMR2 family member lilli</fullName>
    </recommendedName>
    <alternativeName>
        <fullName evidence="12">Protein lilliputian</fullName>
    </alternativeName>
</protein>
<keyword evidence="15" id="KW-1185">Reference proteome</keyword>
<feature type="compositionally biased region" description="Basic and acidic residues" evidence="13">
    <location>
        <begin position="869"/>
        <end position="879"/>
    </location>
</feature>
<feature type="region of interest" description="Disordered" evidence="13">
    <location>
        <begin position="865"/>
        <end position="892"/>
    </location>
</feature>
<evidence type="ECO:0000313" key="15">
    <source>
        <dbReference type="Proteomes" id="UP000694941"/>
    </source>
</evidence>
<feature type="compositionally biased region" description="Basic and acidic residues" evidence="13">
    <location>
        <begin position="536"/>
        <end position="551"/>
    </location>
</feature>
<feature type="region of interest" description="Disordered" evidence="13">
    <location>
        <begin position="536"/>
        <end position="559"/>
    </location>
</feature>
<feature type="compositionally biased region" description="Basic and acidic residues" evidence="13">
    <location>
        <begin position="314"/>
        <end position="323"/>
    </location>
</feature>
<feature type="compositionally biased region" description="Low complexity" evidence="13">
    <location>
        <begin position="1045"/>
        <end position="1059"/>
    </location>
</feature>
<evidence type="ECO:0000256" key="5">
    <source>
        <dbReference type="ARBA" id="ARBA00022553"/>
    </source>
</evidence>
<dbReference type="RefSeq" id="XP_013775321.1">
    <property type="nucleotide sequence ID" value="XM_013919867.2"/>
</dbReference>
<feature type="compositionally biased region" description="Polar residues" evidence="13">
    <location>
        <begin position="1352"/>
        <end position="1361"/>
    </location>
</feature>